<dbReference type="EMBL" id="BARW01029199">
    <property type="protein sequence ID" value="GAJ06872.1"/>
    <property type="molecule type" value="Genomic_DNA"/>
</dbReference>
<proteinExistence type="predicted"/>
<dbReference type="AlphaFoldDB" id="X1UTC4"/>
<name>X1UTC4_9ZZZZ</name>
<organism evidence="1">
    <name type="scientific">marine sediment metagenome</name>
    <dbReference type="NCBI Taxonomy" id="412755"/>
    <lineage>
        <taxon>unclassified sequences</taxon>
        <taxon>metagenomes</taxon>
        <taxon>ecological metagenomes</taxon>
    </lineage>
</organism>
<reference evidence="1" key="1">
    <citation type="journal article" date="2014" name="Front. Microbiol.">
        <title>High frequency of phylogenetically diverse reductive dehalogenase-homologous genes in deep subseafloor sedimentary metagenomes.</title>
        <authorList>
            <person name="Kawai M."/>
            <person name="Futagami T."/>
            <person name="Toyoda A."/>
            <person name="Takaki Y."/>
            <person name="Nishi S."/>
            <person name="Hori S."/>
            <person name="Arai W."/>
            <person name="Tsubouchi T."/>
            <person name="Morono Y."/>
            <person name="Uchiyama I."/>
            <person name="Ito T."/>
            <person name="Fujiyama A."/>
            <person name="Inagaki F."/>
            <person name="Takami H."/>
        </authorList>
    </citation>
    <scope>NUCLEOTIDE SEQUENCE</scope>
    <source>
        <strain evidence="1">Expedition CK06-06</strain>
    </source>
</reference>
<comment type="caution">
    <text evidence="1">The sequence shown here is derived from an EMBL/GenBank/DDBJ whole genome shotgun (WGS) entry which is preliminary data.</text>
</comment>
<protein>
    <submittedName>
        <fullName evidence="1">Uncharacterized protein</fullName>
    </submittedName>
</protein>
<accession>X1UTC4</accession>
<gene>
    <name evidence="1" type="ORF">S12H4_46983</name>
</gene>
<sequence length="40" mass="4363">AKLWLNGEAVKAMTPELLTQSDPSGDVRAWLRQIAQLVGV</sequence>
<feature type="non-terminal residue" evidence="1">
    <location>
        <position position="1"/>
    </location>
</feature>
<evidence type="ECO:0000313" key="1">
    <source>
        <dbReference type="EMBL" id="GAJ06872.1"/>
    </source>
</evidence>